<dbReference type="RefSeq" id="WP_187095854.1">
    <property type="nucleotide sequence ID" value="NZ_CP059894.1"/>
</dbReference>
<evidence type="ECO:0000313" key="2">
    <source>
        <dbReference type="Proteomes" id="UP000515498"/>
    </source>
</evidence>
<dbReference type="EMBL" id="CP059894">
    <property type="protein sequence ID" value="QNJ90980.1"/>
    <property type="molecule type" value="Genomic_DNA"/>
</dbReference>
<evidence type="ECO:0000313" key="1">
    <source>
        <dbReference type="EMBL" id="QNJ90980.1"/>
    </source>
</evidence>
<sequence length="184" mass="20775">MDEELRQHLRDLRRHEATEHDQYAEAARRGRVLLGQFVEEMQRLGVPPYTIVDYGWEDKTITEKRSFGRTSTRQEKARSIQIVDYGWTVGYPISYDAGGPQGLLTGVAVTLRGVLVNADWQRLNSGHGDVPGSAVLRWLEESGTHLVDWILVGAGAQTGQYVGNSYDAKRVSELIYHYSDLARQ</sequence>
<dbReference type="Proteomes" id="UP000515498">
    <property type="component" value="Chromosome"/>
</dbReference>
<dbReference type="AlphaFoldDB" id="A0A7G8P9G4"/>
<gene>
    <name evidence="1" type="ORF">HZU40_22470</name>
</gene>
<proteinExistence type="predicted"/>
<reference evidence="1 2" key="1">
    <citation type="submission" date="2020-07" db="EMBL/GenBank/DDBJ databases">
        <title>Draft genome sequence of four isobutane-metabolizing strains capable of cometabolically degrading diverse ether contaminants.</title>
        <authorList>
            <person name="Chen W."/>
            <person name="Faulkner N."/>
            <person name="Smith C."/>
            <person name="Hyman M."/>
        </authorList>
    </citation>
    <scope>NUCLEOTIDE SEQUENCE [LARGE SCALE GENOMIC DNA]</scope>
    <source>
        <strain evidence="1 2">2A</strain>
    </source>
</reference>
<protein>
    <submittedName>
        <fullName evidence="1">Uncharacterized protein</fullName>
    </submittedName>
</protein>
<name>A0A7G8P9G4_9MYCO</name>
<dbReference type="KEGG" id="mflu:HZU40_22470"/>
<organism evidence="1 2">
    <name type="scientific">Mycolicibacterium fluoranthenivorans</name>
    <dbReference type="NCBI Taxonomy" id="258505"/>
    <lineage>
        <taxon>Bacteria</taxon>
        <taxon>Bacillati</taxon>
        <taxon>Actinomycetota</taxon>
        <taxon>Actinomycetes</taxon>
        <taxon>Mycobacteriales</taxon>
        <taxon>Mycobacteriaceae</taxon>
        <taxon>Mycolicibacterium</taxon>
    </lineage>
</organism>
<accession>A0A7G8P9G4</accession>